<keyword evidence="7" id="KW-0496">Mitochondrion</keyword>
<evidence type="ECO:0000256" key="2">
    <source>
        <dbReference type="ARBA" id="ARBA00005699"/>
    </source>
</evidence>
<proteinExistence type="inferred from homology"/>
<dbReference type="InterPro" id="IPR006808">
    <property type="entry name" value="ATP_synth_F0_gsu_mt"/>
</dbReference>
<evidence type="ECO:0000256" key="3">
    <source>
        <dbReference type="ARBA" id="ARBA00022448"/>
    </source>
</evidence>
<keyword evidence="5" id="KW-0375">Hydrogen ion transport</keyword>
<dbReference type="AlphaFoldDB" id="A0AAJ5YRT6"/>
<keyword evidence="8" id="KW-0472">Membrane</keyword>
<reference evidence="10 11" key="1">
    <citation type="submission" date="2023-03" db="EMBL/GenBank/DDBJ databases">
        <title>Mating type loci evolution in Malassezia.</title>
        <authorList>
            <person name="Coelho M.A."/>
        </authorList>
    </citation>
    <scope>NUCLEOTIDE SEQUENCE [LARGE SCALE GENOMIC DNA]</scope>
    <source>
        <strain evidence="10 11">CBS 9725</strain>
    </source>
</reference>
<protein>
    <submittedName>
        <fullName evidence="10">Uncharacterized protein</fullName>
    </submittedName>
</protein>
<evidence type="ECO:0000313" key="10">
    <source>
        <dbReference type="EMBL" id="WFC99274.1"/>
    </source>
</evidence>
<evidence type="ECO:0000313" key="11">
    <source>
        <dbReference type="Proteomes" id="UP001219567"/>
    </source>
</evidence>
<dbReference type="Proteomes" id="UP001219567">
    <property type="component" value="Chromosome 2"/>
</dbReference>
<sequence length="160" mass="17609">MPSVMIRNVAQVARTSRMTKLPSARAYSATPTPNSTNGMMERAQQVGSSIAKTAERMLGRYSEPIMYNLRVAGSLMKQVYIAEKLAPPTNLGTWAAAYRTMFANAMNPSWWTHTLPAGEWRRVALYGTEAVGLFAIGEIIGKRSLVGYKLTTQGKDHSSH</sequence>
<dbReference type="EMBL" id="CP119944">
    <property type="protein sequence ID" value="WFC99274.1"/>
    <property type="molecule type" value="Genomic_DNA"/>
</dbReference>
<keyword evidence="3" id="KW-0813">Transport</keyword>
<dbReference type="GO" id="GO:0015078">
    <property type="term" value="F:proton transmembrane transporter activity"/>
    <property type="evidence" value="ECO:0007669"/>
    <property type="project" value="InterPro"/>
</dbReference>
<dbReference type="GO" id="GO:0031966">
    <property type="term" value="C:mitochondrial membrane"/>
    <property type="evidence" value="ECO:0007669"/>
    <property type="project" value="UniProtKB-SubCell"/>
</dbReference>
<evidence type="ECO:0000256" key="7">
    <source>
        <dbReference type="ARBA" id="ARBA00023128"/>
    </source>
</evidence>
<comment type="subcellular location">
    <subcellularLocation>
        <location evidence="1">Mitochondrion membrane</location>
    </subcellularLocation>
</comment>
<keyword evidence="6" id="KW-0406">Ion transport</keyword>
<keyword evidence="4" id="KW-0138">CF(0)</keyword>
<gene>
    <name evidence="10" type="ORF">MYAM1_002018</name>
</gene>
<evidence type="ECO:0000256" key="1">
    <source>
        <dbReference type="ARBA" id="ARBA00004325"/>
    </source>
</evidence>
<dbReference type="GO" id="GO:0045259">
    <property type="term" value="C:proton-transporting ATP synthase complex"/>
    <property type="evidence" value="ECO:0007669"/>
    <property type="project" value="UniProtKB-KW"/>
</dbReference>
<accession>A0AAJ5YRT6</accession>
<organism evidence="10 11">
    <name type="scientific">Malassezia yamatoensis</name>
    <dbReference type="NCBI Taxonomy" id="253288"/>
    <lineage>
        <taxon>Eukaryota</taxon>
        <taxon>Fungi</taxon>
        <taxon>Dikarya</taxon>
        <taxon>Basidiomycota</taxon>
        <taxon>Ustilaginomycotina</taxon>
        <taxon>Malasseziomycetes</taxon>
        <taxon>Malasseziales</taxon>
        <taxon>Malasseziaceae</taxon>
        <taxon>Malassezia</taxon>
    </lineage>
</organism>
<evidence type="ECO:0000256" key="5">
    <source>
        <dbReference type="ARBA" id="ARBA00022781"/>
    </source>
</evidence>
<keyword evidence="11" id="KW-1185">Reference proteome</keyword>
<name>A0AAJ5YRT6_9BASI</name>
<comment type="similarity">
    <text evidence="2">Belongs to the ATPase g subunit family.</text>
</comment>
<keyword evidence="9" id="KW-0066">ATP synthesis</keyword>
<evidence type="ECO:0000256" key="6">
    <source>
        <dbReference type="ARBA" id="ARBA00023065"/>
    </source>
</evidence>
<evidence type="ECO:0000256" key="4">
    <source>
        <dbReference type="ARBA" id="ARBA00022547"/>
    </source>
</evidence>
<dbReference type="GO" id="GO:0015986">
    <property type="term" value="P:proton motive force-driven ATP synthesis"/>
    <property type="evidence" value="ECO:0007669"/>
    <property type="project" value="InterPro"/>
</dbReference>
<dbReference type="Pfam" id="PF04718">
    <property type="entry name" value="ATP-synt_G"/>
    <property type="match status" value="1"/>
</dbReference>
<evidence type="ECO:0000256" key="9">
    <source>
        <dbReference type="ARBA" id="ARBA00023310"/>
    </source>
</evidence>
<evidence type="ECO:0000256" key="8">
    <source>
        <dbReference type="ARBA" id="ARBA00023136"/>
    </source>
</evidence>